<dbReference type="Proteomes" id="UP001152795">
    <property type="component" value="Unassembled WGS sequence"/>
</dbReference>
<dbReference type="InterPro" id="IPR000477">
    <property type="entry name" value="RT_dom"/>
</dbReference>
<dbReference type="Pfam" id="PF00078">
    <property type="entry name" value="RVT_1"/>
    <property type="match status" value="1"/>
</dbReference>
<proteinExistence type="predicted"/>
<evidence type="ECO:0000313" key="1">
    <source>
        <dbReference type="EMBL" id="CAB4013829.1"/>
    </source>
</evidence>
<dbReference type="PROSITE" id="PS50878">
    <property type="entry name" value="RT_POL"/>
    <property type="match status" value="1"/>
</dbReference>
<dbReference type="PANTHER" id="PTHR33332">
    <property type="entry name" value="REVERSE TRANSCRIPTASE DOMAIN-CONTAINING PROTEIN"/>
    <property type="match status" value="1"/>
</dbReference>
<reference evidence="1" key="1">
    <citation type="submission" date="2020-04" db="EMBL/GenBank/DDBJ databases">
        <authorList>
            <person name="Alioto T."/>
            <person name="Alioto T."/>
            <person name="Gomez Garrido J."/>
        </authorList>
    </citation>
    <scope>NUCLEOTIDE SEQUENCE</scope>
    <source>
        <strain evidence="1">A484AB</strain>
    </source>
</reference>
<accession>A0A6S7I9Z0</accession>
<dbReference type="CDD" id="cd01650">
    <property type="entry name" value="RT_nLTR_like"/>
    <property type="match status" value="1"/>
</dbReference>
<protein>
    <submittedName>
        <fullName evidence="1">Uncharacterized protein</fullName>
    </submittedName>
</protein>
<keyword evidence="2" id="KW-1185">Reference proteome</keyword>
<dbReference type="SUPFAM" id="SSF56672">
    <property type="entry name" value="DNA/RNA polymerases"/>
    <property type="match status" value="2"/>
</dbReference>
<sequence length="375" mass="43458">MGMDKGLVTGAVFIDLAKAFDTIDHDVLIHKLKHYGVSNESLLWFKDYFCARKQFVTIDSHRSEELDIACGVPQGSILGPLLFIIYINDLSSCMRSCSVSMYADDTAIYFAASTVDVVNDNINEDLNCLSEWLKDNYLVLNITKTKCILFCSQRHSERNRALTVNFFGSCIESVITFKYLGVVFDSHMTWKDQADHVYKKVAVRVNVLRRIRTFLTEKAAIHVYNGIILPVFDYCDITWSSLLQQDEDRLQRLQHRAARIITLSERSSQAMEKLKWSSLNCRRSYHKAILVYKCLHSLVPNYFLNYFKKFSNVHSYNTRHKNRLILPKVKYNFGKNTFIFSGVQVYNMLPDHVMKAESIHTFARLVRIVCNELSY</sequence>
<dbReference type="OrthoDB" id="5985125at2759"/>
<comment type="caution">
    <text evidence="1">The sequence shown here is derived from an EMBL/GenBank/DDBJ whole genome shotgun (WGS) entry which is preliminary data.</text>
</comment>
<dbReference type="EMBL" id="CACRXK020008038">
    <property type="protein sequence ID" value="CAB4013829.1"/>
    <property type="molecule type" value="Genomic_DNA"/>
</dbReference>
<dbReference type="AlphaFoldDB" id="A0A6S7I9Z0"/>
<evidence type="ECO:0000313" key="2">
    <source>
        <dbReference type="Proteomes" id="UP001152795"/>
    </source>
</evidence>
<name>A0A6S7I9Z0_PARCT</name>
<dbReference type="InterPro" id="IPR043502">
    <property type="entry name" value="DNA/RNA_pol_sf"/>
</dbReference>
<gene>
    <name evidence="1" type="ORF">PACLA_8A081647</name>
</gene>
<organism evidence="1 2">
    <name type="scientific">Paramuricea clavata</name>
    <name type="common">Red gorgonian</name>
    <name type="synonym">Violescent sea-whip</name>
    <dbReference type="NCBI Taxonomy" id="317549"/>
    <lineage>
        <taxon>Eukaryota</taxon>
        <taxon>Metazoa</taxon>
        <taxon>Cnidaria</taxon>
        <taxon>Anthozoa</taxon>
        <taxon>Octocorallia</taxon>
        <taxon>Malacalcyonacea</taxon>
        <taxon>Plexauridae</taxon>
        <taxon>Paramuricea</taxon>
    </lineage>
</organism>